<reference evidence="3 4" key="1">
    <citation type="submission" date="2021-01" db="EMBL/GenBank/DDBJ databases">
        <title>Whole genome shotgun sequence of Actinoplanes deccanensis NBRC 13994.</title>
        <authorList>
            <person name="Komaki H."/>
            <person name="Tamura T."/>
        </authorList>
    </citation>
    <scope>NUCLEOTIDE SEQUENCE [LARGE SCALE GENOMIC DNA]</scope>
    <source>
        <strain evidence="3 4">NBRC 13994</strain>
    </source>
</reference>
<keyword evidence="4" id="KW-1185">Reference proteome</keyword>
<comment type="caution">
    <text evidence="3">The sequence shown here is derived from an EMBL/GenBank/DDBJ whole genome shotgun (WGS) entry which is preliminary data.</text>
</comment>
<keyword evidence="1" id="KW-0472">Membrane</keyword>
<dbReference type="Pfam" id="PF02517">
    <property type="entry name" value="Rce1-like"/>
    <property type="match status" value="1"/>
</dbReference>
<feature type="transmembrane region" description="Helical" evidence="1">
    <location>
        <begin position="56"/>
        <end position="77"/>
    </location>
</feature>
<sequence>MAGIGEIAAVLLWMAAVRVWNYLGPPRAQPFVNPVATVPLILIGHDVGLIMTKTALVYAVTGAAVITVGYAVAARFVSVDRTERHPARTALIEIPLATVLFEEVAFRGVLLALAGPYWSSVLFGLWHFQPRRAALGAVLFTAAAGLVLAWGREASGSLLVPFVWHWAANGLGVLFFTRTPR</sequence>
<feature type="transmembrane region" description="Helical" evidence="1">
    <location>
        <begin position="104"/>
        <end position="126"/>
    </location>
</feature>
<evidence type="ECO:0000313" key="3">
    <source>
        <dbReference type="EMBL" id="GID80724.1"/>
    </source>
</evidence>
<protein>
    <submittedName>
        <fullName evidence="3">Abortive infection protein</fullName>
    </submittedName>
</protein>
<accession>A0ABQ3YL51</accession>
<evidence type="ECO:0000256" key="1">
    <source>
        <dbReference type="SAM" id="Phobius"/>
    </source>
</evidence>
<keyword evidence="1" id="KW-0812">Transmembrane</keyword>
<keyword evidence="1" id="KW-1133">Transmembrane helix</keyword>
<feature type="transmembrane region" description="Helical" evidence="1">
    <location>
        <begin position="158"/>
        <end position="177"/>
    </location>
</feature>
<dbReference type="Proteomes" id="UP000609879">
    <property type="component" value="Unassembled WGS sequence"/>
</dbReference>
<dbReference type="EMBL" id="BOMI01000202">
    <property type="protein sequence ID" value="GID80724.1"/>
    <property type="molecule type" value="Genomic_DNA"/>
</dbReference>
<dbReference type="InterPro" id="IPR003675">
    <property type="entry name" value="Rce1/LyrA-like_dom"/>
</dbReference>
<organism evidence="3 4">
    <name type="scientific">Paractinoplanes deccanensis</name>
    <dbReference type="NCBI Taxonomy" id="113561"/>
    <lineage>
        <taxon>Bacteria</taxon>
        <taxon>Bacillati</taxon>
        <taxon>Actinomycetota</taxon>
        <taxon>Actinomycetes</taxon>
        <taxon>Micromonosporales</taxon>
        <taxon>Micromonosporaceae</taxon>
        <taxon>Paractinoplanes</taxon>
    </lineage>
</organism>
<evidence type="ECO:0000313" key="4">
    <source>
        <dbReference type="Proteomes" id="UP000609879"/>
    </source>
</evidence>
<proteinExistence type="predicted"/>
<evidence type="ECO:0000259" key="2">
    <source>
        <dbReference type="Pfam" id="PF02517"/>
    </source>
</evidence>
<feature type="domain" description="CAAX prenyl protease 2/Lysostaphin resistance protein A-like" evidence="2">
    <location>
        <begin position="94"/>
        <end position="170"/>
    </location>
</feature>
<dbReference type="RefSeq" id="WP_203777939.1">
    <property type="nucleotide sequence ID" value="NZ_BAAABO010000035.1"/>
</dbReference>
<gene>
    <name evidence="3" type="ORF">Ade02nite_93650</name>
</gene>
<name>A0ABQ3YL51_9ACTN</name>
<feature type="transmembrane region" description="Helical" evidence="1">
    <location>
        <begin position="133"/>
        <end position="152"/>
    </location>
</feature>